<comment type="similarity">
    <text evidence="2">Belongs to the major facilitator superfamily. TCR/Tet family.</text>
</comment>
<feature type="domain" description="Major facilitator superfamily (MFS) profile" evidence="8">
    <location>
        <begin position="36"/>
        <end position="500"/>
    </location>
</feature>
<feature type="transmembrane region" description="Helical" evidence="7">
    <location>
        <begin position="322"/>
        <end position="344"/>
    </location>
</feature>
<comment type="caution">
    <text evidence="9">The sequence shown here is derived from an EMBL/GenBank/DDBJ whole genome shotgun (WGS) entry which is preliminary data.</text>
</comment>
<dbReference type="Gene3D" id="1.20.1720.10">
    <property type="entry name" value="Multidrug resistance protein D"/>
    <property type="match status" value="1"/>
</dbReference>
<dbReference type="PRINTS" id="PR01036">
    <property type="entry name" value="TCRTETB"/>
</dbReference>
<evidence type="ECO:0000256" key="4">
    <source>
        <dbReference type="ARBA" id="ARBA00022989"/>
    </source>
</evidence>
<feature type="transmembrane region" description="Helical" evidence="7">
    <location>
        <begin position="394"/>
        <end position="416"/>
    </location>
</feature>
<dbReference type="Pfam" id="PF07690">
    <property type="entry name" value="MFS_1"/>
    <property type="match status" value="1"/>
</dbReference>
<organism evidence="9 10">
    <name type="scientific">Sporothrix eucalyptigena</name>
    <dbReference type="NCBI Taxonomy" id="1812306"/>
    <lineage>
        <taxon>Eukaryota</taxon>
        <taxon>Fungi</taxon>
        <taxon>Dikarya</taxon>
        <taxon>Ascomycota</taxon>
        <taxon>Pezizomycotina</taxon>
        <taxon>Sordariomycetes</taxon>
        <taxon>Sordariomycetidae</taxon>
        <taxon>Ophiostomatales</taxon>
        <taxon>Ophiostomataceae</taxon>
        <taxon>Sporothrix</taxon>
    </lineage>
</organism>
<feature type="compositionally biased region" description="Acidic residues" evidence="6">
    <location>
        <begin position="504"/>
        <end position="513"/>
    </location>
</feature>
<dbReference type="EMBL" id="CAWUHD010000005">
    <property type="protein sequence ID" value="CAK7210594.1"/>
    <property type="molecule type" value="Genomic_DNA"/>
</dbReference>
<evidence type="ECO:0000256" key="3">
    <source>
        <dbReference type="ARBA" id="ARBA00022692"/>
    </source>
</evidence>
<dbReference type="PANTHER" id="PTHR23501:SF102">
    <property type="entry name" value="DRUG TRANSPORTER, PUTATIVE (AFU_ORTHOLOGUE AFUA_3G08530)-RELATED"/>
    <property type="match status" value="1"/>
</dbReference>
<dbReference type="Gene3D" id="1.20.1250.20">
    <property type="entry name" value="MFS general substrate transporter like domains"/>
    <property type="match status" value="1"/>
</dbReference>
<dbReference type="SUPFAM" id="SSF103473">
    <property type="entry name" value="MFS general substrate transporter"/>
    <property type="match status" value="1"/>
</dbReference>
<feature type="transmembrane region" description="Helical" evidence="7">
    <location>
        <begin position="365"/>
        <end position="382"/>
    </location>
</feature>
<dbReference type="PROSITE" id="PS50850">
    <property type="entry name" value="MFS"/>
    <property type="match status" value="1"/>
</dbReference>
<sequence>MSISDPKDNTVDETSSPPTPTALSSKKLSTTRRRLIMFSLCLALFLSALDITIVATALPTMARHLDASAAAYAWIGSGYTLANTSSIAVWARLSDIFGRRPVILAANLVFLVGSILSGVASSVGVLVVGRIVQGLGGGGSSVLVTIVISDLFALAERAKYYGLTGIVYAVACSVGPVLGGVFTQTIGWRWCFWINLPFCAISLVVLFFVLHLNPTEPSTPLLDGLKTLDWTGSVLIVGGTIAFLYGLETGAGSGDWSSPTVIGLLVAGGVVFALFAAYEHWLAPYPLIPTRSLFGSVTNCAALLTTVLHSFVFISYDYFLPLYFQVCLGFTPILSGVSLFALVIPLSFATMGSGFYVRRTRNYRAAMWAGVALMTLGTGLFIDFGAPPVSWAKIIVFQIIVGIGAGPLFQAPMIALQSHVAEKDVPATASASGFLRSLANSMSIVVGTVLLQRSLHGSDITDVSIPPDEYASAVRLMWIFYTAVCSALFVCTLFIKKMPVQKEDAEDTQDSQTEDVKEEVKIKEEV</sequence>
<feature type="transmembrane region" description="Helical" evidence="7">
    <location>
        <begin position="70"/>
        <end position="90"/>
    </location>
</feature>
<feature type="transmembrane region" description="Helical" evidence="7">
    <location>
        <begin position="475"/>
        <end position="495"/>
    </location>
</feature>
<dbReference type="InterPro" id="IPR011701">
    <property type="entry name" value="MFS"/>
</dbReference>
<feature type="transmembrane region" description="Helical" evidence="7">
    <location>
        <begin position="166"/>
        <end position="186"/>
    </location>
</feature>
<keyword evidence="3 7" id="KW-0812">Transmembrane</keyword>
<dbReference type="InterPro" id="IPR036259">
    <property type="entry name" value="MFS_trans_sf"/>
</dbReference>
<feature type="transmembrane region" description="Helical" evidence="7">
    <location>
        <begin position="35"/>
        <end position="58"/>
    </location>
</feature>
<evidence type="ECO:0000313" key="9">
    <source>
        <dbReference type="EMBL" id="CAK7210594.1"/>
    </source>
</evidence>
<name>A0ABP0ATJ9_9PEZI</name>
<feature type="transmembrane region" description="Helical" evidence="7">
    <location>
        <begin position="259"/>
        <end position="281"/>
    </location>
</feature>
<dbReference type="CDD" id="cd17502">
    <property type="entry name" value="MFS_Azr1_MDR_like"/>
    <property type="match status" value="1"/>
</dbReference>
<accession>A0ABP0ATJ9</accession>
<protein>
    <recommendedName>
        <fullName evidence="8">Major facilitator superfamily (MFS) profile domain-containing protein</fullName>
    </recommendedName>
</protein>
<feature type="region of interest" description="Disordered" evidence="6">
    <location>
        <begin position="502"/>
        <end position="526"/>
    </location>
</feature>
<reference evidence="9 10" key="1">
    <citation type="submission" date="2024-01" db="EMBL/GenBank/DDBJ databases">
        <authorList>
            <person name="Allen C."/>
            <person name="Tagirdzhanova G."/>
        </authorList>
    </citation>
    <scope>NUCLEOTIDE SEQUENCE [LARGE SCALE GENOMIC DNA]</scope>
</reference>
<evidence type="ECO:0000313" key="10">
    <source>
        <dbReference type="Proteomes" id="UP001642482"/>
    </source>
</evidence>
<keyword evidence="10" id="KW-1185">Reference proteome</keyword>
<comment type="subcellular location">
    <subcellularLocation>
        <location evidence="1">Membrane</location>
        <topology evidence="1">Multi-pass membrane protein</topology>
    </subcellularLocation>
</comment>
<gene>
    <name evidence="9" type="ORF">SEUCBS140593_000883</name>
</gene>
<feature type="transmembrane region" description="Helical" evidence="7">
    <location>
        <begin position="102"/>
        <end position="128"/>
    </location>
</feature>
<evidence type="ECO:0000256" key="5">
    <source>
        <dbReference type="ARBA" id="ARBA00023136"/>
    </source>
</evidence>
<evidence type="ECO:0000256" key="7">
    <source>
        <dbReference type="SAM" id="Phobius"/>
    </source>
</evidence>
<keyword evidence="4 7" id="KW-1133">Transmembrane helix</keyword>
<evidence type="ECO:0000256" key="2">
    <source>
        <dbReference type="ARBA" id="ARBA00007520"/>
    </source>
</evidence>
<feature type="transmembrane region" description="Helical" evidence="7">
    <location>
        <begin position="230"/>
        <end position="247"/>
    </location>
</feature>
<dbReference type="PANTHER" id="PTHR23501">
    <property type="entry name" value="MAJOR FACILITATOR SUPERFAMILY"/>
    <property type="match status" value="1"/>
</dbReference>
<dbReference type="InterPro" id="IPR020846">
    <property type="entry name" value="MFS_dom"/>
</dbReference>
<keyword evidence="5 7" id="KW-0472">Membrane</keyword>
<feature type="compositionally biased region" description="Basic and acidic residues" evidence="6">
    <location>
        <begin position="1"/>
        <end position="10"/>
    </location>
</feature>
<feature type="transmembrane region" description="Helical" evidence="7">
    <location>
        <begin position="293"/>
        <end position="316"/>
    </location>
</feature>
<feature type="compositionally biased region" description="Basic and acidic residues" evidence="6">
    <location>
        <begin position="514"/>
        <end position="526"/>
    </location>
</feature>
<evidence type="ECO:0000256" key="6">
    <source>
        <dbReference type="SAM" id="MobiDB-lite"/>
    </source>
</evidence>
<feature type="transmembrane region" description="Helical" evidence="7">
    <location>
        <begin position="192"/>
        <end position="210"/>
    </location>
</feature>
<proteinExistence type="inferred from homology"/>
<dbReference type="Proteomes" id="UP001642482">
    <property type="component" value="Unassembled WGS sequence"/>
</dbReference>
<evidence type="ECO:0000259" key="8">
    <source>
        <dbReference type="PROSITE" id="PS50850"/>
    </source>
</evidence>
<evidence type="ECO:0000256" key="1">
    <source>
        <dbReference type="ARBA" id="ARBA00004141"/>
    </source>
</evidence>
<feature type="region of interest" description="Disordered" evidence="6">
    <location>
        <begin position="1"/>
        <end position="26"/>
    </location>
</feature>